<name>A0A9X1HAB8_9FLAO</name>
<protein>
    <recommendedName>
        <fullName evidence="3">NERD domain-containing protein</fullName>
    </recommendedName>
</protein>
<evidence type="ECO:0008006" key="3">
    <source>
        <dbReference type="Google" id="ProtNLM"/>
    </source>
</evidence>
<sequence>MGIFIIETKNWSNHSLDNLDLRSPVQQILRTNYALFKLLDITSRKHNWNFVRQHWGNRKIPIKNIIVFINNPPREQFQFIKILGLNELISYIKYFNSSFTKNETESIADHLQNLSQHNKVISKLTM</sequence>
<dbReference type="EMBL" id="JAINUY010000002">
    <property type="protein sequence ID" value="MBZ4034782.1"/>
    <property type="molecule type" value="Genomic_DNA"/>
</dbReference>
<evidence type="ECO:0000313" key="2">
    <source>
        <dbReference type="Proteomes" id="UP001139366"/>
    </source>
</evidence>
<comment type="caution">
    <text evidence="1">The sequence shown here is derived from an EMBL/GenBank/DDBJ whole genome shotgun (WGS) entry which is preliminary data.</text>
</comment>
<keyword evidence="2" id="KW-1185">Reference proteome</keyword>
<proteinExistence type="predicted"/>
<gene>
    <name evidence="1" type="ORF">K6T82_08390</name>
</gene>
<reference evidence="1 2" key="1">
    <citation type="journal article" date="2023" name="Antonie Van Leeuwenhoek">
        <title>Flavobacterium potami sp. nov., a multi-metal resistance genes harbouring bacterium isolated from shallow river silt.</title>
        <authorList>
            <person name="Li S."/>
            <person name="Mao S."/>
            <person name="Mu W."/>
            <person name="Guo B."/>
            <person name="Li C."/>
            <person name="Zhu Q."/>
            <person name="Hou X."/>
            <person name="Zhao Y."/>
            <person name="Wei S."/>
            <person name="Liu H."/>
            <person name="Liu A."/>
        </authorList>
    </citation>
    <scope>NUCLEOTIDE SEQUENCE [LARGE SCALE GENOMIC DNA]</scope>
    <source>
        <strain evidence="1 2">17A</strain>
    </source>
</reference>
<organism evidence="1 2">
    <name type="scientific">Flavobacterium potami</name>
    <dbReference type="NCBI Taxonomy" id="2872310"/>
    <lineage>
        <taxon>Bacteria</taxon>
        <taxon>Pseudomonadati</taxon>
        <taxon>Bacteroidota</taxon>
        <taxon>Flavobacteriia</taxon>
        <taxon>Flavobacteriales</taxon>
        <taxon>Flavobacteriaceae</taxon>
        <taxon>Flavobacterium</taxon>
    </lineage>
</organism>
<evidence type="ECO:0000313" key="1">
    <source>
        <dbReference type="EMBL" id="MBZ4034782.1"/>
    </source>
</evidence>
<dbReference type="Proteomes" id="UP001139366">
    <property type="component" value="Unassembled WGS sequence"/>
</dbReference>
<dbReference type="AlphaFoldDB" id="A0A9X1HAB8"/>
<accession>A0A9X1HAB8</accession>